<dbReference type="EMBL" id="CP036263">
    <property type="protein sequence ID" value="QDS97088.1"/>
    <property type="molecule type" value="Genomic_DNA"/>
</dbReference>
<evidence type="ECO:0008006" key="4">
    <source>
        <dbReference type="Google" id="ProtNLM"/>
    </source>
</evidence>
<organism evidence="2 3">
    <name type="scientific">Adhaeretor mobilis</name>
    <dbReference type="NCBI Taxonomy" id="1930276"/>
    <lineage>
        <taxon>Bacteria</taxon>
        <taxon>Pseudomonadati</taxon>
        <taxon>Planctomycetota</taxon>
        <taxon>Planctomycetia</taxon>
        <taxon>Pirellulales</taxon>
        <taxon>Lacipirellulaceae</taxon>
        <taxon>Adhaeretor</taxon>
    </lineage>
</organism>
<keyword evidence="1" id="KW-0472">Membrane</keyword>
<evidence type="ECO:0000313" key="3">
    <source>
        <dbReference type="Proteomes" id="UP000319852"/>
    </source>
</evidence>
<dbReference type="RefSeq" id="WP_145057195.1">
    <property type="nucleotide sequence ID" value="NZ_CP036263.1"/>
</dbReference>
<dbReference type="KEGG" id="amob:HG15A2_03480"/>
<reference evidence="2 3" key="1">
    <citation type="submission" date="2019-02" db="EMBL/GenBank/DDBJ databases">
        <title>Deep-cultivation of Planctomycetes and their phenomic and genomic characterization uncovers novel biology.</title>
        <authorList>
            <person name="Wiegand S."/>
            <person name="Jogler M."/>
            <person name="Boedeker C."/>
            <person name="Pinto D."/>
            <person name="Vollmers J."/>
            <person name="Rivas-Marin E."/>
            <person name="Kohn T."/>
            <person name="Peeters S.H."/>
            <person name="Heuer A."/>
            <person name="Rast P."/>
            <person name="Oberbeckmann S."/>
            <person name="Bunk B."/>
            <person name="Jeske O."/>
            <person name="Meyerdierks A."/>
            <person name="Storesund J.E."/>
            <person name="Kallscheuer N."/>
            <person name="Luecker S."/>
            <person name="Lage O.M."/>
            <person name="Pohl T."/>
            <person name="Merkel B.J."/>
            <person name="Hornburger P."/>
            <person name="Mueller R.-W."/>
            <person name="Bruemmer F."/>
            <person name="Labrenz M."/>
            <person name="Spormann A.M."/>
            <person name="Op den Camp H."/>
            <person name="Overmann J."/>
            <person name="Amann R."/>
            <person name="Jetten M.S.M."/>
            <person name="Mascher T."/>
            <person name="Medema M.H."/>
            <person name="Devos D.P."/>
            <person name="Kaster A.-K."/>
            <person name="Ovreas L."/>
            <person name="Rohde M."/>
            <person name="Galperin M.Y."/>
            <person name="Jogler C."/>
        </authorList>
    </citation>
    <scope>NUCLEOTIDE SEQUENCE [LARGE SCALE GENOMIC DNA]</scope>
    <source>
        <strain evidence="2 3">HG15A2</strain>
    </source>
</reference>
<gene>
    <name evidence="2" type="ORF">HG15A2_03480</name>
</gene>
<accession>A0A517MQD0</accession>
<feature type="transmembrane region" description="Helical" evidence="1">
    <location>
        <begin position="57"/>
        <end position="90"/>
    </location>
</feature>
<keyword evidence="1" id="KW-1133">Transmembrane helix</keyword>
<name>A0A517MQD0_9BACT</name>
<keyword evidence="1" id="KW-0812">Transmembrane</keyword>
<proteinExistence type="predicted"/>
<keyword evidence="3" id="KW-1185">Reference proteome</keyword>
<feature type="transmembrane region" description="Helical" evidence="1">
    <location>
        <begin position="12"/>
        <end position="37"/>
    </location>
</feature>
<protein>
    <recommendedName>
        <fullName evidence="4">DUF3566 domain-containing protein</fullName>
    </recommendedName>
</protein>
<sequence>MMELKRVGVLSCGKISGLFGALAGLIAGSFMAFFMMVAPNIQMQGPNGQVMNMPAAAAGVGIGALIMAPIMYGIMGFIAGMFYGFVYNLLAGGIEMHFERIEDHYQPQQTYEQ</sequence>
<evidence type="ECO:0000313" key="2">
    <source>
        <dbReference type="EMBL" id="QDS97088.1"/>
    </source>
</evidence>
<dbReference type="AlphaFoldDB" id="A0A517MQD0"/>
<evidence type="ECO:0000256" key="1">
    <source>
        <dbReference type="SAM" id="Phobius"/>
    </source>
</evidence>
<dbReference type="Proteomes" id="UP000319852">
    <property type="component" value="Chromosome"/>
</dbReference>